<proteinExistence type="predicted"/>
<dbReference type="InterPro" id="IPR027417">
    <property type="entry name" value="P-loop_NTPase"/>
</dbReference>
<dbReference type="Proteomes" id="UP000266721">
    <property type="component" value="Unassembled WGS sequence"/>
</dbReference>
<reference evidence="2 3" key="1">
    <citation type="journal article" date="2016" name="PLoS ONE">
        <title>A First Insight into the Genome of the Filter-Feeder Mussel Mytilus galloprovincialis.</title>
        <authorList>
            <person name="Murgarella M."/>
            <person name="Puiu D."/>
            <person name="Novoa B."/>
            <person name="Figueras A."/>
            <person name="Posada D."/>
            <person name="Canchaya C."/>
        </authorList>
    </citation>
    <scope>NUCLEOTIDE SEQUENCE [LARGE SCALE GENOMIC DNA]</scope>
    <source>
        <tissue evidence="2">Muscle</tissue>
    </source>
</reference>
<dbReference type="SUPFAM" id="SSF52540">
    <property type="entry name" value="P-loop containing nucleoside triphosphate hydrolases"/>
    <property type="match status" value="1"/>
</dbReference>
<feature type="compositionally biased region" description="Polar residues" evidence="1">
    <location>
        <begin position="145"/>
        <end position="175"/>
    </location>
</feature>
<dbReference type="Pfam" id="PF08477">
    <property type="entry name" value="Roc"/>
    <property type="match status" value="1"/>
</dbReference>
<dbReference type="EMBL" id="KV581486">
    <property type="protein sequence ID" value="OPL33801.1"/>
    <property type="molecule type" value="Genomic_DNA"/>
</dbReference>
<evidence type="ECO:0008006" key="4">
    <source>
        <dbReference type="Google" id="ProtNLM"/>
    </source>
</evidence>
<organism evidence="2 3">
    <name type="scientific">Mytilus galloprovincialis</name>
    <name type="common">Mediterranean mussel</name>
    <dbReference type="NCBI Taxonomy" id="29158"/>
    <lineage>
        <taxon>Eukaryota</taxon>
        <taxon>Metazoa</taxon>
        <taxon>Spiralia</taxon>
        <taxon>Lophotrochozoa</taxon>
        <taxon>Mollusca</taxon>
        <taxon>Bivalvia</taxon>
        <taxon>Autobranchia</taxon>
        <taxon>Pteriomorphia</taxon>
        <taxon>Mytilida</taxon>
        <taxon>Mytiloidea</taxon>
        <taxon>Mytilidae</taxon>
        <taxon>Mytilinae</taxon>
        <taxon>Mytilus</taxon>
    </lineage>
</organism>
<dbReference type="AlphaFoldDB" id="A0A3L5TV30"/>
<evidence type="ECO:0000313" key="2">
    <source>
        <dbReference type="EMBL" id="OPL33801.1"/>
    </source>
</evidence>
<protein>
    <recommendedName>
        <fullName evidence="4">Roc domain-containing protein</fullName>
    </recommendedName>
</protein>
<keyword evidence="3" id="KW-1185">Reference proteome</keyword>
<dbReference type="Gene3D" id="3.40.50.300">
    <property type="entry name" value="P-loop containing nucleotide triphosphate hydrolases"/>
    <property type="match status" value="1"/>
</dbReference>
<accession>A0A3L5TV30</accession>
<feature type="region of interest" description="Disordered" evidence="1">
    <location>
        <begin position="138"/>
        <end position="192"/>
    </location>
</feature>
<evidence type="ECO:0000313" key="3">
    <source>
        <dbReference type="Proteomes" id="UP000266721"/>
    </source>
</evidence>
<evidence type="ECO:0000256" key="1">
    <source>
        <dbReference type="SAM" id="MobiDB-lite"/>
    </source>
</evidence>
<sequence>MVDCRIQVLLPALCFSSQKTVKFKSGTTFAEVFANWYKEPTKYTVPLEIQNMDKKERDRYIKILKTGTEKMYSIKIMILGKKRVGKTSLMKNLLKKKFNKKEPPTDGINIVTTFKVDIDSKQWIDCKNDRTDERVGRALRKQGNEPDSLSQSRKTNTSRSLEMQNTTQSQITSVQMERGDPFTEAGDDEGFG</sequence>
<gene>
    <name evidence="2" type="ORF">AM593_04229</name>
</gene>
<comment type="caution">
    <text evidence="2">The sequence shown here is derived from an EMBL/GenBank/DDBJ whole genome shotgun (WGS) entry which is preliminary data.</text>
</comment>
<name>A0A3L5TV30_MYTGA</name>
<feature type="non-terminal residue" evidence="2">
    <location>
        <position position="1"/>
    </location>
</feature>